<evidence type="ECO:0000256" key="2">
    <source>
        <dbReference type="PIRSR" id="PIRSR607822-1"/>
    </source>
</evidence>
<keyword evidence="6" id="KW-1185">Reference proteome</keyword>
<dbReference type="SMART" id="SM01260">
    <property type="entry name" value="LANC_like"/>
    <property type="match status" value="1"/>
</dbReference>
<dbReference type="CDD" id="cd04794">
    <property type="entry name" value="euk_LANCL"/>
    <property type="match status" value="1"/>
</dbReference>
<dbReference type="AlphaFoldDB" id="A0AA35Z0V9"/>
<keyword evidence="2" id="KW-0479">Metal-binding</keyword>
<evidence type="ECO:0000313" key="5">
    <source>
        <dbReference type="EMBL" id="CAI9283623.1"/>
    </source>
</evidence>
<dbReference type="PRINTS" id="PR01950">
    <property type="entry name" value="LANCSUPER"/>
</dbReference>
<gene>
    <name evidence="5" type="ORF">LSALG_LOCUS23208</name>
</gene>
<dbReference type="SUPFAM" id="SSF158745">
    <property type="entry name" value="LanC-like"/>
    <property type="match status" value="1"/>
</dbReference>
<feature type="transmembrane region" description="Helical" evidence="4">
    <location>
        <begin position="92"/>
        <end position="112"/>
    </location>
</feature>
<dbReference type="Proteomes" id="UP001177003">
    <property type="component" value="Chromosome 5"/>
</dbReference>
<reference evidence="5" key="1">
    <citation type="submission" date="2023-04" db="EMBL/GenBank/DDBJ databases">
        <authorList>
            <person name="Vijverberg K."/>
            <person name="Xiong W."/>
            <person name="Schranz E."/>
        </authorList>
    </citation>
    <scope>NUCLEOTIDE SEQUENCE</scope>
</reference>
<dbReference type="InterPro" id="IPR012341">
    <property type="entry name" value="6hp_glycosidase-like_sf"/>
</dbReference>
<feature type="binding site" evidence="2">
    <location>
        <position position="327"/>
    </location>
    <ligand>
        <name>Zn(2+)</name>
        <dbReference type="ChEBI" id="CHEBI:29105"/>
    </ligand>
</feature>
<protein>
    <submittedName>
        <fullName evidence="5">Uncharacterized protein</fullName>
    </submittedName>
</protein>
<proteinExistence type="inferred from homology"/>
<evidence type="ECO:0000313" key="6">
    <source>
        <dbReference type="Proteomes" id="UP001177003"/>
    </source>
</evidence>
<dbReference type="PANTHER" id="PTHR12736:SF7">
    <property type="entry name" value="LANC-LIKE PROTEIN 3"/>
    <property type="match status" value="1"/>
</dbReference>
<dbReference type="InterPro" id="IPR020464">
    <property type="entry name" value="LanC-like_prot_euk"/>
</dbReference>
<comment type="similarity">
    <text evidence="1">Belongs to the LanC-like protein family.</text>
</comment>
<dbReference type="PRINTS" id="PR01951">
    <property type="entry name" value="LANCEUKARYTE"/>
</dbReference>
<keyword evidence="2" id="KW-0862">Zinc</keyword>
<sequence>MPDRFYPNEMPEFIKEEEPPPPETTTNPLTKTLSLPYNLFSDQLKRAAFDLKRTIVSETWGNTGKRLTDYTLYTGALGTASIVFKAYTTRKILIYVEIFLKLAILPLLALVFCSRSPVTFICGQVGVSALGVVVAKQSNDDQLFNHYLTRFKKIKLPKDLPNELFFGRTGYLWACLFINKNLGENIISYTHMREIKDEIIKAGRNMSTSECPLMYEWYGKRYWGAAHGLAGIMNVLMDMELTEDELKDVKSTLIYMINNRFPNGNYRSSEGSNSDHFIDWCLGATGMALTLTKAATVFGSDEFLKAATDAGEVVWKRGLLKKVGICHGISGNAYVFLSLYRLTGDIKFLYRAKAFATFLYHKSQTLITQGSMHGGDRPFSLF</sequence>
<feature type="binding site" evidence="2">
    <location>
        <position position="326"/>
    </location>
    <ligand>
        <name>Zn(2+)</name>
        <dbReference type="ChEBI" id="CHEBI:29105"/>
    </ligand>
</feature>
<dbReference type="Pfam" id="PF05147">
    <property type="entry name" value="LANC_like"/>
    <property type="match status" value="1"/>
</dbReference>
<dbReference type="GO" id="GO:0005975">
    <property type="term" value="P:carbohydrate metabolic process"/>
    <property type="evidence" value="ECO:0007669"/>
    <property type="project" value="InterPro"/>
</dbReference>
<keyword evidence="4" id="KW-0472">Membrane</keyword>
<name>A0AA35Z0V9_LACSI</name>
<evidence type="ECO:0000256" key="3">
    <source>
        <dbReference type="SAM" id="MobiDB-lite"/>
    </source>
</evidence>
<dbReference type="EMBL" id="OX465081">
    <property type="protein sequence ID" value="CAI9283623.1"/>
    <property type="molecule type" value="Genomic_DNA"/>
</dbReference>
<dbReference type="GO" id="GO:0005886">
    <property type="term" value="C:plasma membrane"/>
    <property type="evidence" value="ECO:0007669"/>
    <property type="project" value="TreeGrafter"/>
</dbReference>
<dbReference type="GO" id="GO:0046872">
    <property type="term" value="F:metal ion binding"/>
    <property type="evidence" value="ECO:0007669"/>
    <property type="project" value="UniProtKB-KW"/>
</dbReference>
<dbReference type="GO" id="GO:0031179">
    <property type="term" value="P:peptide modification"/>
    <property type="evidence" value="ECO:0007669"/>
    <property type="project" value="InterPro"/>
</dbReference>
<dbReference type="Gene3D" id="1.50.10.10">
    <property type="match status" value="1"/>
</dbReference>
<dbReference type="PANTHER" id="PTHR12736">
    <property type="entry name" value="LANC-LIKE PROTEIN"/>
    <property type="match status" value="1"/>
</dbReference>
<keyword evidence="4" id="KW-0812">Transmembrane</keyword>
<evidence type="ECO:0000256" key="1">
    <source>
        <dbReference type="ARBA" id="ARBA00007179"/>
    </source>
</evidence>
<evidence type="ECO:0000256" key="4">
    <source>
        <dbReference type="SAM" id="Phobius"/>
    </source>
</evidence>
<feature type="binding site" evidence="2">
    <location>
        <position position="281"/>
    </location>
    <ligand>
        <name>Zn(2+)</name>
        <dbReference type="ChEBI" id="CHEBI:29105"/>
    </ligand>
</feature>
<keyword evidence="4" id="KW-1133">Transmembrane helix</keyword>
<feature type="region of interest" description="Disordered" evidence="3">
    <location>
        <begin position="1"/>
        <end position="27"/>
    </location>
</feature>
<organism evidence="5 6">
    <name type="scientific">Lactuca saligna</name>
    <name type="common">Willowleaf lettuce</name>
    <dbReference type="NCBI Taxonomy" id="75948"/>
    <lineage>
        <taxon>Eukaryota</taxon>
        <taxon>Viridiplantae</taxon>
        <taxon>Streptophyta</taxon>
        <taxon>Embryophyta</taxon>
        <taxon>Tracheophyta</taxon>
        <taxon>Spermatophyta</taxon>
        <taxon>Magnoliopsida</taxon>
        <taxon>eudicotyledons</taxon>
        <taxon>Gunneridae</taxon>
        <taxon>Pentapetalae</taxon>
        <taxon>asterids</taxon>
        <taxon>campanulids</taxon>
        <taxon>Asterales</taxon>
        <taxon>Asteraceae</taxon>
        <taxon>Cichorioideae</taxon>
        <taxon>Cichorieae</taxon>
        <taxon>Lactucinae</taxon>
        <taxon>Lactuca</taxon>
    </lineage>
</organism>
<accession>A0AA35Z0V9</accession>
<dbReference type="InterPro" id="IPR007822">
    <property type="entry name" value="LANC-like"/>
</dbReference>